<dbReference type="PANTHER" id="PTHR23427">
    <property type="entry name" value="SURFEIT LOCUS PROTEIN"/>
    <property type="match status" value="1"/>
</dbReference>
<protein>
    <recommendedName>
        <fullName evidence="6">SURF1-like protein</fullName>
    </recommendedName>
</protein>
<dbReference type="EMBL" id="JALKCH010000003">
    <property type="protein sequence ID" value="MCK0196438.1"/>
    <property type="molecule type" value="Genomic_DNA"/>
</dbReference>
<dbReference type="CDD" id="cd06662">
    <property type="entry name" value="SURF1"/>
    <property type="match status" value="1"/>
</dbReference>
<keyword evidence="5 6" id="KW-0472">Membrane</keyword>
<keyword evidence="3 6" id="KW-0812">Transmembrane</keyword>
<name>A0ABT0D912_9HYPH</name>
<dbReference type="Pfam" id="PF02104">
    <property type="entry name" value="SURF1"/>
    <property type="match status" value="1"/>
</dbReference>
<dbReference type="PROSITE" id="PS50895">
    <property type="entry name" value="SURF1"/>
    <property type="match status" value="1"/>
</dbReference>
<comment type="similarity">
    <text evidence="2 6">Belongs to the SURF1 family.</text>
</comment>
<comment type="caution">
    <text evidence="7">The sequence shown here is derived from an EMBL/GenBank/DDBJ whole genome shotgun (WGS) entry which is preliminary data.</text>
</comment>
<reference evidence="7 8" key="1">
    <citation type="submission" date="2022-04" db="EMBL/GenBank/DDBJ databases">
        <authorList>
            <person name="Grouzdev D.S."/>
            <person name="Pantiukh K.S."/>
            <person name="Krutkina M.S."/>
        </authorList>
    </citation>
    <scope>NUCLEOTIDE SEQUENCE [LARGE SCALE GENOMIC DNA]</scope>
    <source>
        <strain evidence="7 8">6x-1</strain>
    </source>
</reference>
<dbReference type="InterPro" id="IPR045214">
    <property type="entry name" value="Surf1/Surf4"/>
</dbReference>
<evidence type="ECO:0000313" key="8">
    <source>
        <dbReference type="Proteomes" id="UP001203284"/>
    </source>
</evidence>
<proteinExistence type="inferred from homology"/>
<accession>A0ABT0D912</accession>
<evidence type="ECO:0000256" key="3">
    <source>
        <dbReference type="ARBA" id="ARBA00022692"/>
    </source>
</evidence>
<sequence length="243" mass="26607">MLRSLLGPGIATLLLFPILVGLGWWQLDRLRWKEDLIAKVEARIHEPAVPVPAESAWGGVTFQNDEYRRVTATGHFRNDLEVQAYALVDETPDGGGGPGYWVVTPLVMSDGTAILVNRGFVPLERKAASSRPQGDVEGPVAVTGLLRMPETATLFTPDNDPARDAWYTRDPKAIAAVRGLSRVAPFLIDADATPNPGGLPVGGLTRITFPNRHMEYALTWFGLAATLLVFFAVFAMMRLRERS</sequence>
<evidence type="ECO:0000256" key="5">
    <source>
        <dbReference type="ARBA" id="ARBA00023136"/>
    </source>
</evidence>
<feature type="transmembrane region" description="Helical" evidence="6">
    <location>
        <begin position="6"/>
        <end position="25"/>
    </location>
</feature>
<evidence type="ECO:0000256" key="4">
    <source>
        <dbReference type="ARBA" id="ARBA00022989"/>
    </source>
</evidence>
<evidence type="ECO:0000313" key="7">
    <source>
        <dbReference type="EMBL" id="MCK0196438.1"/>
    </source>
</evidence>
<keyword evidence="6" id="KW-1003">Cell membrane</keyword>
<keyword evidence="4 6" id="KW-1133">Transmembrane helix</keyword>
<feature type="transmembrane region" description="Helical" evidence="6">
    <location>
        <begin position="216"/>
        <end position="237"/>
    </location>
</feature>
<gene>
    <name evidence="7" type="ORF">MWN34_05865</name>
</gene>
<organism evidence="7 8">
    <name type="scientific">Ancylobacter crimeensis</name>
    <dbReference type="NCBI Taxonomy" id="2579147"/>
    <lineage>
        <taxon>Bacteria</taxon>
        <taxon>Pseudomonadati</taxon>
        <taxon>Pseudomonadota</taxon>
        <taxon>Alphaproteobacteria</taxon>
        <taxon>Hyphomicrobiales</taxon>
        <taxon>Xanthobacteraceae</taxon>
        <taxon>Ancylobacter</taxon>
    </lineage>
</organism>
<dbReference type="PANTHER" id="PTHR23427:SF2">
    <property type="entry name" value="SURFEIT LOCUS PROTEIN 1"/>
    <property type="match status" value="1"/>
</dbReference>
<keyword evidence="8" id="KW-1185">Reference proteome</keyword>
<dbReference type="Proteomes" id="UP001203284">
    <property type="component" value="Unassembled WGS sequence"/>
</dbReference>
<evidence type="ECO:0000256" key="1">
    <source>
        <dbReference type="ARBA" id="ARBA00004370"/>
    </source>
</evidence>
<comment type="subcellular location">
    <subcellularLocation>
        <location evidence="6">Cell membrane</location>
        <topology evidence="6">Multi-pass membrane protein</topology>
    </subcellularLocation>
    <subcellularLocation>
        <location evidence="1">Membrane</location>
    </subcellularLocation>
</comment>
<dbReference type="InterPro" id="IPR002994">
    <property type="entry name" value="Surf1/Shy1"/>
</dbReference>
<dbReference type="RefSeq" id="WP_247027504.1">
    <property type="nucleotide sequence ID" value="NZ_JALKCH010000003.1"/>
</dbReference>
<evidence type="ECO:0000256" key="2">
    <source>
        <dbReference type="ARBA" id="ARBA00007165"/>
    </source>
</evidence>
<evidence type="ECO:0000256" key="6">
    <source>
        <dbReference type="RuleBase" id="RU363076"/>
    </source>
</evidence>